<accession>A0A6C0EMY6</accession>
<evidence type="ECO:0000313" key="1">
    <source>
        <dbReference type="EMBL" id="QHT29833.1"/>
    </source>
</evidence>
<organism evidence="1">
    <name type="scientific">viral metagenome</name>
    <dbReference type="NCBI Taxonomy" id="1070528"/>
    <lineage>
        <taxon>unclassified sequences</taxon>
        <taxon>metagenomes</taxon>
        <taxon>organismal metagenomes</taxon>
    </lineage>
</organism>
<protein>
    <recommendedName>
        <fullName evidence="2">J domain-containing protein</fullName>
    </recommendedName>
</protein>
<sequence>MTEPKRCSLSTTGQHNLNLQMYSFREILGLFRLDGVSTLTADHMKQAKQTVLRMHPDKSRLPSQYFLFYKKAFDMVAEYYDNQTKTDRAVPSEPMQYTAPRTSGLSRAAENGVQDKIRTMKATEFQTTFNRLYEENMRDREEERRREERNQWFKTEDATADWDTYARQGGDIHQKFRHIKQAQASQQMALYRGVQPLVTNRGMGDSFHGGADDAEDAYITTDPFGKLKFDDLRKVHKDQTVLSVSERDVDQVTQYGSVDKLRTARRDDDHAHPVLDKREAQRVLDEQEAANRRRFEQRQHAAKLQTMQYQEKNAQVLSGFMYLGNG</sequence>
<name>A0A6C0EMY6_9ZZZZ</name>
<proteinExistence type="predicted"/>
<evidence type="ECO:0008006" key="2">
    <source>
        <dbReference type="Google" id="ProtNLM"/>
    </source>
</evidence>
<reference evidence="1" key="1">
    <citation type="journal article" date="2020" name="Nature">
        <title>Giant virus diversity and host interactions through global metagenomics.</title>
        <authorList>
            <person name="Schulz F."/>
            <person name="Roux S."/>
            <person name="Paez-Espino D."/>
            <person name="Jungbluth S."/>
            <person name="Walsh D.A."/>
            <person name="Denef V.J."/>
            <person name="McMahon K.D."/>
            <person name="Konstantinidis K.T."/>
            <person name="Eloe-Fadrosh E.A."/>
            <person name="Kyrpides N.C."/>
            <person name="Woyke T."/>
        </authorList>
    </citation>
    <scope>NUCLEOTIDE SEQUENCE</scope>
    <source>
        <strain evidence="1">GVMAG-M-3300009068-24</strain>
    </source>
</reference>
<dbReference type="EMBL" id="MN738883">
    <property type="protein sequence ID" value="QHT29833.1"/>
    <property type="molecule type" value="Genomic_DNA"/>
</dbReference>
<dbReference type="AlphaFoldDB" id="A0A6C0EMY6"/>